<accession>A0A561DXA8</accession>
<dbReference type="EMBL" id="VIVN01000001">
    <property type="protein sequence ID" value="TWE07999.1"/>
    <property type="molecule type" value="Genomic_DNA"/>
</dbReference>
<gene>
    <name evidence="2" type="ORF">FB550_10110</name>
</gene>
<evidence type="ECO:0000256" key="1">
    <source>
        <dbReference type="SAM" id="MobiDB-lite"/>
    </source>
</evidence>
<dbReference type="AlphaFoldDB" id="A0A561DXA8"/>
<evidence type="ECO:0000313" key="3">
    <source>
        <dbReference type="Proteomes" id="UP000319671"/>
    </source>
</evidence>
<reference evidence="2 3" key="1">
    <citation type="submission" date="2019-06" db="EMBL/GenBank/DDBJ databases">
        <title>Sorghum-associated microbial communities from plants grown in Nebraska, USA.</title>
        <authorList>
            <person name="Schachtman D."/>
        </authorList>
    </citation>
    <scope>NUCLEOTIDE SEQUENCE [LARGE SCALE GENOMIC DNA]</scope>
    <source>
        <strain evidence="2 3">2482</strain>
    </source>
</reference>
<protein>
    <submittedName>
        <fullName evidence="2">Uncharacterized protein</fullName>
    </submittedName>
</protein>
<feature type="region of interest" description="Disordered" evidence="1">
    <location>
        <begin position="1"/>
        <end position="29"/>
    </location>
</feature>
<name>A0A561DXA8_9BACI</name>
<evidence type="ECO:0000313" key="2">
    <source>
        <dbReference type="EMBL" id="TWE07999.1"/>
    </source>
</evidence>
<comment type="caution">
    <text evidence="2">The sequence shown here is derived from an EMBL/GenBank/DDBJ whole genome shotgun (WGS) entry which is preliminary data.</text>
</comment>
<keyword evidence="3" id="KW-1185">Reference proteome</keyword>
<proteinExistence type="predicted"/>
<sequence length="29" mass="3543">MNNEMNYENVNGDWHLSDLDEKFNKERAE</sequence>
<feature type="compositionally biased region" description="Basic and acidic residues" evidence="1">
    <location>
        <begin position="15"/>
        <end position="29"/>
    </location>
</feature>
<dbReference type="Proteomes" id="UP000319671">
    <property type="component" value="Unassembled WGS sequence"/>
</dbReference>
<organism evidence="2 3">
    <name type="scientific">Neobacillus bataviensis</name>
    <dbReference type="NCBI Taxonomy" id="220685"/>
    <lineage>
        <taxon>Bacteria</taxon>
        <taxon>Bacillati</taxon>
        <taxon>Bacillota</taxon>
        <taxon>Bacilli</taxon>
        <taxon>Bacillales</taxon>
        <taxon>Bacillaceae</taxon>
        <taxon>Neobacillus</taxon>
    </lineage>
</organism>